<name>A0A4S4LMM3_9AGAM</name>
<keyword evidence="2" id="KW-1185">Reference proteome</keyword>
<reference evidence="1 2" key="1">
    <citation type="submission" date="2019-02" db="EMBL/GenBank/DDBJ databases">
        <title>Genome sequencing of the rare red list fungi Bondarzewia mesenterica.</title>
        <authorList>
            <person name="Buettner E."/>
            <person name="Kellner H."/>
        </authorList>
    </citation>
    <scope>NUCLEOTIDE SEQUENCE [LARGE SCALE GENOMIC DNA]</scope>
    <source>
        <strain evidence="1 2">DSM 108281</strain>
    </source>
</reference>
<sequence>MTYHFLTASHIQDVVGGVMQLTDRQRASKELLVEAVLNEAPSHVITTLCQIARYLNPAAGVVSDGGDAPTTSVSRSSAHVTNETARRAFTSTTSLPTTQKIIWLTVMQIKWVIEGFITLSAMEKRSKSMLVAAVVARAPSFVIEKLLTLADESRGSHGQPGMSSPLAESLSEYSIEELAEIVSAELGYEMTSEVTKEVFIAVILERCSPRRVAQLLQDALE</sequence>
<dbReference type="AlphaFoldDB" id="A0A4S4LMM3"/>
<proteinExistence type="predicted"/>
<comment type="caution">
    <text evidence="1">The sequence shown here is derived from an EMBL/GenBank/DDBJ whole genome shotgun (WGS) entry which is preliminary data.</text>
</comment>
<organism evidence="1 2">
    <name type="scientific">Bondarzewia mesenterica</name>
    <dbReference type="NCBI Taxonomy" id="1095465"/>
    <lineage>
        <taxon>Eukaryota</taxon>
        <taxon>Fungi</taxon>
        <taxon>Dikarya</taxon>
        <taxon>Basidiomycota</taxon>
        <taxon>Agaricomycotina</taxon>
        <taxon>Agaricomycetes</taxon>
        <taxon>Russulales</taxon>
        <taxon>Bondarzewiaceae</taxon>
        <taxon>Bondarzewia</taxon>
    </lineage>
</organism>
<dbReference type="EMBL" id="SGPL01000430">
    <property type="protein sequence ID" value="THH12701.1"/>
    <property type="molecule type" value="Genomic_DNA"/>
</dbReference>
<accession>A0A4S4LMM3</accession>
<gene>
    <name evidence="1" type="ORF">EW146_g7452</name>
</gene>
<evidence type="ECO:0000313" key="2">
    <source>
        <dbReference type="Proteomes" id="UP000310158"/>
    </source>
</evidence>
<dbReference type="Proteomes" id="UP000310158">
    <property type="component" value="Unassembled WGS sequence"/>
</dbReference>
<evidence type="ECO:0000313" key="1">
    <source>
        <dbReference type="EMBL" id="THH12701.1"/>
    </source>
</evidence>
<protein>
    <submittedName>
        <fullName evidence="1">Uncharacterized protein</fullName>
    </submittedName>
</protein>